<feature type="transmembrane region" description="Helical" evidence="7">
    <location>
        <begin position="362"/>
        <end position="384"/>
    </location>
</feature>
<dbReference type="PROSITE" id="PS50850">
    <property type="entry name" value="MFS"/>
    <property type="match status" value="1"/>
</dbReference>
<comment type="similarity">
    <text evidence="2">Belongs to the major facilitator superfamily.</text>
</comment>
<evidence type="ECO:0000313" key="10">
    <source>
        <dbReference type="Proteomes" id="UP001596528"/>
    </source>
</evidence>
<name>A0ABW2V2E5_9BACL</name>
<feature type="transmembrane region" description="Helical" evidence="7">
    <location>
        <begin position="244"/>
        <end position="263"/>
    </location>
</feature>
<dbReference type="SUPFAM" id="SSF103473">
    <property type="entry name" value="MFS general substrate transporter"/>
    <property type="match status" value="1"/>
</dbReference>
<evidence type="ECO:0000256" key="4">
    <source>
        <dbReference type="ARBA" id="ARBA00022692"/>
    </source>
</evidence>
<feature type="transmembrane region" description="Helical" evidence="7">
    <location>
        <begin position="333"/>
        <end position="350"/>
    </location>
</feature>
<dbReference type="InterPro" id="IPR011701">
    <property type="entry name" value="MFS"/>
</dbReference>
<keyword evidence="3" id="KW-0813">Transport</keyword>
<feature type="transmembrane region" description="Helical" evidence="7">
    <location>
        <begin position="45"/>
        <end position="64"/>
    </location>
</feature>
<keyword evidence="5 7" id="KW-1133">Transmembrane helix</keyword>
<reference evidence="10" key="1">
    <citation type="journal article" date="2019" name="Int. J. Syst. Evol. Microbiol.">
        <title>The Global Catalogue of Microorganisms (GCM) 10K type strain sequencing project: providing services to taxonomists for standard genome sequencing and annotation.</title>
        <authorList>
            <consortium name="The Broad Institute Genomics Platform"/>
            <consortium name="The Broad Institute Genome Sequencing Center for Infectious Disease"/>
            <person name="Wu L."/>
            <person name="Ma J."/>
        </authorList>
    </citation>
    <scope>NUCLEOTIDE SEQUENCE [LARGE SCALE GENOMIC DNA]</scope>
    <source>
        <strain evidence="10">JCM 18657</strain>
    </source>
</reference>
<dbReference type="InterPro" id="IPR036259">
    <property type="entry name" value="MFS_trans_sf"/>
</dbReference>
<evidence type="ECO:0000256" key="1">
    <source>
        <dbReference type="ARBA" id="ARBA00004651"/>
    </source>
</evidence>
<dbReference type="RefSeq" id="WP_138790487.1">
    <property type="nucleotide sequence ID" value="NZ_JBHTGQ010000012.1"/>
</dbReference>
<dbReference type="Proteomes" id="UP001596528">
    <property type="component" value="Unassembled WGS sequence"/>
</dbReference>
<evidence type="ECO:0000313" key="9">
    <source>
        <dbReference type="EMBL" id="MFC7749403.1"/>
    </source>
</evidence>
<dbReference type="EMBL" id="JBHTGQ010000012">
    <property type="protein sequence ID" value="MFC7749403.1"/>
    <property type="molecule type" value="Genomic_DNA"/>
</dbReference>
<keyword evidence="6 7" id="KW-0472">Membrane</keyword>
<dbReference type="Pfam" id="PF07690">
    <property type="entry name" value="MFS_1"/>
    <property type="match status" value="1"/>
</dbReference>
<evidence type="ECO:0000256" key="5">
    <source>
        <dbReference type="ARBA" id="ARBA00022989"/>
    </source>
</evidence>
<feature type="transmembrane region" description="Helical" evidence="7">
    <location>
        <begin position="131"/>
        <end position="153"/>
    </location>
</feature>
<comment type="caution">
    <text evidence="9">The sequence shown here is derived from an EMBL/GenBank/DDBJ whole genome shotgun (WGS) entry which is preliminary data.</text>
</comment>
<feature type="transmembrane region" description="Helical" evidence="7">
    <location>
        <begin position="206"/>
        <end position="224"/>
    </location>
</feature>
<evidence type="ECO:0000256" key="2">
    <source>
        <dbReference type="ARBA" id="ARBA00008335"/>
    </source>
</evidence>
<feature type="transmembrane region" description="Helical" evidence="7">
    <location>
        <begin position="96"/>
        <end position="119"/>
    </location>
</feature>
<keyword evidence="10" id="KW-1185">Reference proteome</keyword>
<gene>
    <name evidence="9" type="ORF">ACFQWB_05515</name>
</gene>
<protein>
    <submittedName>
        <fullName evidence="9">MFS transporter</fullName>
    </submittedName>
</protein>
<evidence type="ECO:0000256" key="3">
    <source>
        <dbReference type="ARBA" id="ARBA00022448"/>
    </source>
</evidence>
<sequence length="406" mass="42852">MTDRRLIFLASLSYLVIGMAHVVAGAVLEPMMDAYALDYSDGGQFIMNQFLGFLAGVLAGPWLSGRLGRRGAILLALGALAATEAVYTALPPWGWMLAIAPVAGFGFGLTEAVIGALVIDSIRERKASAMTLVETFFGVGALLMPAAAALLIRFGSWRLGFPLIAVSALASLILWKLAPKAESSPASPGDAEAAARNGGRYRPGQLPFLMLAILYFLFYVGMEMSFSNYLPSILMERASMEEAFAAAGMSLFWGTMVVGRLFAGRLAERIGYVRYLVFATAGGFFSLLLIRVAEGAAWSLMWTGINGLAWSGVFAVGLVYANRVLAGMTDRTTSLLVAFGGVGGALFPRLSGSIMDQAGAAWALGLFVALAGAMLLCAAAMMAAGRRLEQADGYERSPGTRASSIE</sequence>
<organism evidence="9 10">
    <name type="scientific">Paenibacillus thermoaerophilus</name>
    <dbReference type="NCBI Taxonomy" id="1215385"/>
    <lineage>
        <taxon>Bacteria</taxon>
        <taxon>Bacillati</taxon>
        <taxon>Bacillota</taxon>
        <taxon>Bacilli</taxon>
        <taxon>Bacillales</taxon>
        <taxon>Paenibacillaceae</taxon>
        <taxon>Paenibacillus</taxon>
    </lineage>
</organism>
<dbReference type="PANTHER" id="PTHR23514">
    <property type="entry name" value="BYPASS OF STOP CODON PROTEIN 6"/>
    <property type="match status" value="1"/>
</dbReference>
<feature type="transmembrane region" description="Helical" evidence="7">
    <location>
        <begin position="275"/>
        <end position="293"/>
    </location>
</feature>
<dbReference type="InterPro" id="IPR051788">
    <property type="entry name" value="MFS_Transporter"/>
</dbReference>
<feature type="transmembrane region" description="Helical" evidence="7">
    <location>
        <begin position="299"/>
        <end position="321"/>
    </location>
</feature>
<evidence type="ECO:0000256" key="7">
    <source>
        <dbReference type="SAM" id="Phobius"/>
    </source>
</evidence>
<dbReference type="InterPro" id="IPR020846">
    <property type="entry name" value="MFS_dom"/>
</dbReference>
<dbReference type="Gene3D" id="1.20.1250.20">
    <property type="entry name" value="MFS general substrate transporter like domains"/>
    <property type="match status" value="2"/>
</dbReference>
<evidence type="ECO:0000259" key="8">
    <source>
        <dbReference type="PROSITE" id="PS50850"/>
    </source>
</evidence>
<comment type="subcellular location">
    <subcellularLocation>
        <location evidence="1">Cell membrane</location>
        <topology evidence="1">Multi-pass membrane protein</topology>
    </subcellularLocation>
</comment>
<dbReference type="PANTHER" id="PTHR23514:SF3">
    <property type="entry name" value="BYPASS OF STOP CODON PROTEIN 6"/>
    <property type="match status" value="1"/>
</dbReference>
<accession>A0ABW2V2E5</accession>
<evidence type="ECO:0000256" key="6">
    <source>
        <dbReference type="ARBA" id="ARBA00023136"/>
    </source>
</evidence>
<proteinExistence type="inferred from homology"/>
<feature type="transmembrane region" description="Helical" evidence="7">
    <location>
        <begin position="159"/>
        <end position="178"/>
    </location>
</feature>
<feature type="domain" description="Major facilitator superfamily (MFS) profile" evidence="8">
    <location>
        <begin position="6"/>
        <end position="389"/>
    </location>
</feature>
<feature type="transmembrane region" description="Helical" evidence="7">
    <location>
        <begin position="71"/>
        <end position="90"/>
    </location>
</feature>
<keyword evidence="4 7" id="KW-0812">Transmembrane</keyword>